<protein>
    <submittedName>
        <fullName evidence="1">Uncharacterized protein</fullName>
    </submittedName>
</protein>
<dbReference type="EMBL" id="UINC01166942">
    <property type="protein sequence ID" value="SVD69170.1"/>
    <property type="molecule type" value="Genomic_DNA"/>
</dbReference>
<sequence>RATTDQDELRALLESNGIMWGAAT</sequence>
<dbReference type="AlphaFoldDB" id="A0A382XEB5"/>
<gene>
    <name evidence="1" type="ORF">METZ01_LOCUS422024</name>
</gene>
<proteinExistence type="predicted"/>
<reference evidence="1" key="1">
    <citation type="submission" date="2018-05" db="EMBL/GenBank/DDBJ databases">
        <authorList>
            <person name="Lanie J.A."/>
            <person name="Ng W.-L."/>
            <person name="Kazmierczak K.M."/>
            <person name="Andrzejewski T.M."/>
            <person name="Davidsen T.M."/>
            <person name="Wayne K.J."/>
            <person name="Tettelin H."/>
            <person name="Glass J.I."/>
            <person name="Rusch D."/>
            <person name="Podicherti R."/>
            <person name="Tsui H.-C.T."/>
            <person name="Winkler M.E."/>
        </authorList>
    </citation>
    <scope>NUCLEOTIDE SEQUENCE</scope>
</reference>
<organism evidence="1">
    <name type="scientific">marine metagenome</name>
    <dbReference type="NCBI Taxonomy" id="408172"/>
    <lineage>
        <taxon>unclassified sequences</taxon>
        <taxon>metagenomes</taxon>
        <taxon>ecological metagenomes</taxon>
    </lineage>
</organism>
<evidence type="ECO:0000313" key="1">
    <source>
        <dbReference type="EMBL" id="SVD69170.1"/>
    </source>
</evidence>
<accession>A0A382XEB5</accession>
<feature type="non-terminal residue" evidence="1">
    <location>
        <position position="1"/>
    </location>
</feature>
<name>A0A382XEB5_9ZZZZ</name>